<feature type="signal peptide" evidence="1">
    <location>
        <begin position="1"/>
        <end position="24"/>
    </location>
</feature>
<dbReference type="AlphaFoldDB" id="A0A1M4SC98"/>
<dbReference type="SUPFAM" id="SSF160574">
    <property type="entry name" value="BT0923-like"/>
    <property type="match status" value="1"/>
</dbReference>
<dbReference type="OrthoDB" id="669798at2"/>
<dbReference type="Proteomes" id="UP000184048">
    <property type="component" value="Unassembled WGS sequence"/>
</dbReference>
<evidence type="ECO:0000256" key="1">
    <source>
        <dbReference type="SAM" id="SignalP"/>
    </source>
</evidence>
<evidence type="ECO:0008006" key="4">
    <source>
        <dbReference type="Google" id="ProtNLM"/>
    </source>
</evidence>
<proteinExistence type="predicted"/>
<keyword evidence="1" id="KW-0732">Signal</keyword>
<sequence>MKKSLFAPISLALVLTGFFHTTFAQEDTMKMMEPIVIYAKSNVNKAVTDAFEKRFKDAMDPQWYRMNKNYLVTFITGDMKNNALFKKNGRMVYHIRFGKENNLPEEIKTQVMSAYPDYNITRAVNVKMDNRDLWVVNLEGLKKWIIVRVEEGQLDEVENYNKAG</sequence>
<evidence type="ECO:0000313" key="2">
    <source>
        <dbReference type="EMBL" id="SHE29819.1"/>
    </source>
</evidence>
<accession>A0A1M4SC98</accession>
<name>A0A1M4SC98_9BACT</name>
<dbReference type="EMBL" id="FQUU01000001">
    <property type="protein sequence ID" value="SHE29819.1"/>
    <property type="molecule type" value="Genomic_DNA"/>
</dbReference>
<gene>
    <name evidence="2" type="ORF">SAMN02745131_00061</name>
</gene>
<feature type="chain" id="PRO_5012906057" description="Beta-lactamase-inhibitor-like, PepSY-like" evidence="1">
    <location>
        <begin position="25"/>
        <end position="164"/>
    </location>
</feature>
<dbReference type="Gene3D" id="3.10.450.360">
    <property type="match status" value="1"/>
</dbReference>
<organism evidence="2 3">
    <name type="scientific">Flavisolibacter ginsengisoli DSM 18119</name>
    <dbReference type="NCBI Taxonomy" id="1121884"/>
    <lineage>
        <taxon>Bacteria</taxon>
        <taxon>Pseudomonadati</taxon>
        <taxon>Bacteroidota</taxon>
        <taxon>Chitinophagia</taxon>
        <taxon>Chitinophagales</taxon>
        <taxon>Chitinophagaceae</taxon>
        <taxon>Flavisolibacter</taxon>
    </lineage>
</organism>
<protein>
    <recommendedName>
        <fullName evidence="4">Beta-lactamase-inhibitor-like, PepSY-like</fullName>
    </recommendedName>
</protein>
<evidence type="ECO:0000313" key="3">
    <source>
        <dbReference type="Proteomes" id="UP000184048"/>
    </source>
</evidence>
<keyword evidence="3" id="KW-1185">Reference proteome</keyword>
<dbReference type="RefSeq" id="WP_072833250.1">
    <property type="nucleotide sequence ID" value="NZ_FQUU01000001.1"/>
</dbReference>
<reference evidence="2 3" key="1">
    <citation type="submission" date="2016-11" db="EMBL/GenBank/DDBJ databases">
        <authorList>
            <person name="Jaros S."/>
            <person name="Januszkiewicz K."/>
            <person name="Wedrychowicz H."/>
        </authorList>
    </citation>
    <scope>NUCLEOTIDE SEQUENCE [LARGE SCALE GENOMIC DNA]</scope>
    <source>
        <strain evidence="2 3">DSM 18119</strain>
    </source>
</reference>